<gene>
    <name evidence="2" type="ORF">BN14_01999</name>
</gene>
<evidence type="ECO:0000313" key="2">
    <source>
        <dbReference type="EMBL" id="CCO28008.1"/>
    </source>
</evidence>
<evidence type="ECO:0000313" key="3">
    <source>
        <dbReference type="Proteomes" id="UP000012065"/>
    </source>
</evidence>
<feature type="region of interest" description="Disordered" evidence="1">
    <location>
        <begin position="79"/>
        <end position="110"/>
    </location>
</feature>
<protein>
    <submittedName>
        <fullName evidence="2">Uncharacterized protein</fullName>
    </submittedName>
</protein>
<organism evidence="2 3">
    <name type="scientific">Thanatephorus cucumeris (strain AG1-IB / isolate 7/3/14)</name>
    <name type="common">Lettuce bottom rot fungus</name>
    <name type="synonym">Rhizoctonia solani</name>
    <dbReference type="NCBI Taxonomy" id="1108050"/>
    <lineage>
        <taxon>Eukaryota</taxon>
        <taxon>Fungi</taxon>
        <taxon>Dikarya</taxon>
        <taxon>Basidiomycota</taxon>
        <taxon>Agaricomycotina</taxon>
        <taxon>Agaricomycetes</taxon>
        <taxon>Cantharellales</taxon>
        <taxon>Ceratobasidiaceae</taxon>
        <taxon>Rhizoctonia</taxon>
        <taxon>Rhizoctonia solani AG-1</taxon>
    </lineage>
</organism>
<accession>M5BKV0</accession>
<sequence length="110" mass="11893">MGTSLHVYMPLEFASETPYALLGTFRLRPNIQSKLILSIKSGVASLVNDVKAQAGITVSKRLESSDPTELDLAWLRNELASPGSGTTSPPADDAKKPFAKPRGPVRRKVM</sequence>
<dbReference type="HOGENOM" id="CLU_2172800_0_0_1"/>
<reference evidence="2 3" key="1">
    <citation type="journal article" date="2013" name="J. Biotechnol.">
        <title>Establishment and interpretation of the genome sequence of the phytopathogenic fungus Rhizoctonia solani AG1-IB isolate 7/3/14.</title>
        <authorList>
            <person name="Wibberg D.W."/>
            <person name="Jelonek L.J."/>
            <person name="Rupp O.R."/>
            <person name="Hennig M.H."/>
            <person name="Eikmeyer F.E."/>
            <person name="Goesmann A.G."/>
            <person name="Hartmann A.H."/>
            <person name="Borriss R.B."/>
            <person name="Grosch R.G."/>
            <person name="Puehler A.P."/>
            <person name="Schlueter A.S."/>
        </authorList>
    </citation>
    <scope>NUCLEOTIDE SEQUENCE [LARGE SCALE GENOMIC DNA]</scope>
    <source>
        <strain evidence="3">AG1-IB / isolate 7/3/14</strain>
    </source>
</reference>
<name>M5BKV0_THACB</name>
<dbReference type="AlphaFoldDB" id="M5BKV0"/>
<feature type="compositionally biased region" description="Basic residues" evidence="1">
    <location>
        <begin position="97"/>
        <end position="110"/>
    </location>
</feature>
<dbReference type="EMBL" id="CAOJ01002734">
    <property type="protein sequence ID" value="CCO28008.1"/>
    <property type="molecule type" value="Genomic_DNA"/>
</dbReference>
<comment type="caution">
    <text evidence="2">The sequence shown here is derived from an EMBL/GenBank/DDBJ whole genome shotgun (WGS) entry which is preliminary data.</text>
</comment>
<dbReference type="Proteomes" id="UP000012065">
    <property type="component" value="Unassembled WGS sequence"/>
</dbReference>
<evidence type="ECO:0000256" key="1">
    <source>
        <dbReference type="SAM" id="MobiDB-lite"/>
    </source>
</evidence>
<proteinExistence type="predicted"/>